<feature type="non-terminal residue" evidence="2">
    <location>
        <position position="256"/>
    </location>
</feature>
<gene>
    <name evidence="2" type="ORF">MRATA1EN1_LOCUS14924</name>
</gene>
<reference evidence="2" key="1">
    <citation type="submission" date="2023-04" db="EMBL/GenBank/DDBJ databases">
        <authorList>
            <consortium name="ELIXIR-Norway"/>
        </authorList>
    </citation>
    <scope>NUCLEOTIDE SEQUENCE [LARGE SCALE GENOMIC DNA]</scope>
</reference>
<sequence length="256" mass="26725">PLPCPPADRWLCGIHGPGPSSAPDSSNRAPPCPPAASFPPKVPRGQPVLPWVSPDHGSLPTNPHSVLTSSLFPAPSHHSSFPGGLLGASWRNSWPESGEVPRQAGGSAHTPGTAPNSSSHEPAGREPSGAVEQGGEALPMEARRAQGSLGKGQGCRRSRQSEQMREPQGHRAYLLQDPGGKIEDPWVSNSKLRTRDVVGVTVYDQTPNVSGRRGVFEGMDNALGSGCCGVGACLEEPMAGDEAVAREMGKLAVSYL</sequence>
<protein>
    <submittedName>
        <fullName evidence="2">Uncharacterized protein</fullName>
    </submittedName>
</protein>
<dbReference type="Proteomes" id="UP001176941">
    <property type="component" value="Chromosome 25"/>
</dbReference>
<accession>A0ABN8YWM4</accession>
<feature type="region of interest" description="Disordered" evidence="1">
    <location>
        <begin position="1"/>
        <end position="181"/>
    </location>
</feature>
<name>A0ABN8YWM4_RANTA</name>
<dbReference type="EMBL" id="OX459961">
    <property type="protein sequence ID" value="CAI9165962.1"/>
    <property type="molecule type" value="Genomic_DNA"/>
</dbReference>
<evidence type="ECO:0000313" key="2">
    <source>
        <dbReference type="EMBL" id="CAI9165962.1"/>
    </source>
</evidence>
<proteinExistence type="predicted"/>
<evidence type="ECO:0000256" key="1">
    <source>
        <dbReference type="SAM" id="MobiDB-lite"/>
    </source>
</evidence>
<keyword evidence="3" id="KW-1185">Reference proteome</keyword>
<evidence type="ECO:0000313" key="3">
    <source>
        <dbReference type="Proteomes" id="UP001176941"/>
    </source>
</evidence>
<feature type="compositionally biased region" description="Pro residues" evidence="1">
    <location>
        <begin position="30"/>
        <end position="42"/>
    </location>
</feature>
<feature type="compositionally biased region" description="Polar residues" evidence="1">
    <location>
        <begin position="59"/>
        <end position="71"/>
    </location>
</feature>
<organism evidence="2 3">
    <name type="scientific">Rangifer tarandus platyrhynchus</name>
    <name type="common">Svalbard reindeer</name>
    <dbReference type="NCBI Taxonomy" id="3082113"/>
    <lineage>
        <taxon>Eukaryota</taxon>
        <taxon>Metazoa</taxon>
        <taxon>Chordata</taxon>
        <taxon>Craniata</taxon>
        <taxon>Vertebrata</taxon>
        <taxon>Euteleostomi</taxon>
        <taxon>Mammalia</taxon>
        <taxon>Eutheria</taxon>
        <taxon>Laurasiatheria</taxon>
        <taxon>Artiodactyla</taxon>
        <taxon>Ruminantia</taxon>
        <taxon>Pecora</taxon>
        <taxon>Cervidae</taxon>
        <taxon>Odocoileinae</taxon>
        <taxon>Rangifer</taxon>
    </lineage>
</organism>
<feature type="compositionally biased region" description="Basic and acidic residues" evidence="1">
    <location>
        <begin position="159"/>
        <end position="169"/>
    </location>
</feature>